<keyword evidence="5 8" id="KW-1133">Transmembrane helix</keyword>
<feature type="transmembrane region" description="Helical" evidence="8">
    <location>
        <begin position="358"/>
        <end position="374"/>
    </location>
</feature>
<comment type="similarity">
    <text evidence="2">Belongs to the SLC12A transporter family.</text>
</comment>
<comment type="subcellular location">
    <subcellularLocation>
        <location evidence="1">Membrane</location>
        <topology evidence="1">Multi-pass membrane protein</topology>
    </subcellularLocation>
</comment>
<sequence length="1067" mass="118247">MTSVINNTKLNTFEGVFIPTTLNVLSILIYLRFGFIVGQAGILGSLSLLAIAYCINLLTTLSVSAIATNGNVKGGGAYYMISRSLGPEFGGSIGLVFYLGQVLNAGLNVAGFSDPLLANFGINRGKIAQILPDSGSWPFVYQSILLVMCTLICFSGPGLFARSSKLLFYVLLIATVAIPASVFIVDPFFFNEFDAWYTGPSLSTVYENMWPEFTKGAAGSVLDERENFRDLFGICFSATAGILAGASMSGDLERPSKSIPKGTLNGLLLTFVLYSLVILSLGSSASRKLLWSDVEVIRDVSLSSAVVMLGEFSTCIFSALMGIFGAATLLQAISTDKIIPFVNIFSDCSGDQNVPKKAILFTFILTQLTLFLPVNQIAGYVTMTFLMTFAVLNFACFCLKIASAPNFRPSFRYFNNKTAFLGFLLCIAAMFVADIYAALTILIIELIAFVVIHSYAPAKPWGDVSQSIIYHQVRKYLLIMNQNHVKNWRPQILLLVDDPRSCWKLIGFCNFLKKGGLFILGHVVVVNREEDFRDNFPEISKQRAAWEKIKELHHIKAFFQICASPSINWGVRNVFLGSGLGGMRPNITVIGFYDEKESGQHREFVDIDRLPTDACRKERHLSSNQWVQIIEDLITMGSNVCVAKGFMDAELPPQSSRFVWPWSLTPSDIESLSLDENSRYVDLYPIQMSAHLMDSRGNLNGISINLDTYTLILQLGSVLQSVHAWKSTHVLRVIAFVELKSEVAREKSRIEELLESLRIHATVVVTCLEENNKVYDVIVKGEEDTDGFVESSLKSWEWWTQLKGMRQNPHRHDHRRFNDNMSSRTYVLPQIIGKRKRAFSFLQSMGVSHSMQTTRWMESELSHVTDYDSGDESSEDSSNSPSNNTTSDIMPSNGDEISGDSSDSIRHNSSVLHRDNGGPDVAPNFRDDLVNVSISSISDLVDNAQPFDSSPDSSLYHNSNDDSHRSYPNYMSGSSHANFDSIPEINSDALNFNCLPAKAQHLVINCVMREISSKSTVIFTTLPAPALNTHCNDASSQDYYESLKILSADLPPMAMIHAQSMTVTTDL</sequence>
<dbReference type="GO" id="GO:0055064">
    <property type="term" value="P:chloride ion homeostasis"/>
    <property type="evidence" value="ECO:0007669"/>
    <property type="project" value="TreeGrafter"/>
</dbReference>
<feature type="domain" description="SLC12A transporter C-terminal" evidence="10">
    <location>
        <begin position="505"/>
        <end position="601"/>
    </location>
</feature>
<feature type="region of interest" description="Disordered" evidence="7">
    <location>
        <begin position="943"/>
        <end position="969"/>
    </location>
</feature>
<feature type="transmembrane region" description="Helical" evidence="8">
    <location>
        <begin position="167"/>
        <end position="190"/>
    </location>
</feature>
<dbReference type="Proteomes" id="UP001362899">
    <property type="component" value="Unassembled WGS sequence"/>
</dbReference>
<dbReference type="InterPro" id="IPR018491">
    <property type="entry name" value="SLC12_C"/>
</dbReference>
<dbReference type="Gene3D" id="1.20.1740.10">
    <property type="entry name" value="Amino acid/polyamine transporter I"/>
    <property type="match status" value="1"/>
</dbReference>
<feature type="transmembrane region" description="Helical" evidence="8">
    <location>
        <begin position="12"/>
        <end position="33"/>
    </location>
</feature>
<feature type="transmembrane region" description="Helical" evidence="8">
    <location>
        <begin position="305"/>
        <end position="330"/>
    </location>
</feature>
<feature type="transmembrane region" description="Helical" evidence="8">
    <location>
        <begin position="231"/>
        <end position="252"/>
    </location>
</feature>
<evidence type="ECO:0000256" key="1">
    <source>
        <dbReference type="ARBA" id="ARBA00004141"/>
    </source>
</evidence>
<dbReference type="GO" id="GO:0005774">
    <property type="term" value="C:vacuolar membrane"/>
    <property type="evidence" value="ECO:0007669"/>
    <property type="project" value="TreeGrafter"/>
</dbReference>
<evidence type="ECO:0000256" key="4">
    <source>
        <dbReference type="ARBA" id="ARBA00022692"/>
    </source>
</evidence>
<evidence type="ECO:0000256" key="6">
    <source>
        <dbReference type="ARBA" id="ARBA00023136"/>
    </source>
</evidence>
<feature type="transmembrane region" description="Helical" evidence="8">
    <location>
        <begin position="419"/>
        <end position="452"/>
    </location>
</feature>
<comment type="caution">
    <text evidence="11">The sequence shown here is derived from an EMBL/GenBank/DDBJ whole genome shotgun (WGS) entry which is preliminary data.</text>
</comment>
<dbReference type="GO" id="GO:0015379">
    <property type="term" value="F:potassium:chloride symporter activity"/>
    <property type="evidence" value="ECO:0007669"/>
    <property type="project" value="TreeGrafter"/>
</dbReference>
<feature type="domain" description="Amino acid permease/ SLC12A" evidence="9">
    <location>
        <begin position="16"/>
        <end position="493"/>
    </location>
</feature>
<feature type="compositionally biased region" description="Low complexity" evidence="7">
    <location>
        <begin position="876"/>
        <end position="902"/>
    </location>
</feature>
<evidence type="ECO:0000259" key="9">
    <source>
        <dbReference type="Pfam" id="PF00324"/>
    </source>
</evidence>
<dbReference type="GO" id="GO:0034486">
    <property type="term" value="P:vacuolar transmembrane transport"/>
    <property type="evidence" value="ECO:0007669"/>
    <property type="project" value="TreeGrafter"/>
</dbReference>
<dbReference type="Pfam" id="PF00324">
    <property type="entry name" value="AA_permease"/>
    <property type="match status" value="1"/>
</dbReference>
<keyword evidence="6 8" id="KW-0472">Membrane</keyword>
<evidence type="ECO:0000256" key="5">
    <source>
        <dbReference type="ARBA" id="ARBA00022989"/>
    </source>
</evidence>
<feature type="transmembrane region" description="Helical" evidence="8">
    <location>
        <begin position="264"/>
        <end position="285"/>
    </location>
</feature>
<feature type="compositionally biased region" description="Polar residues" evidence="7">
    <location>
        <begin position="946"/>
        <end position="958"/>
    </location>
</feature>
<dbReference type="PANTHER" id="PTHR11827">
    <property type="entry name" value="SOLUTE CARRIER FAMILY 12, CATION COTRANSPORTERS"/>
    <property type="match status" value="1"/>
</dbReference>
<evidence type="ECO:0000256" key="3">
    <source>
        <dbReference type="ARBA" id="ARBA00022448"/>
    </source>
</evidence>
<reference evidence="11 12" key="1">
    <citation type="journal article" date="2023" name="Elife">
        <title>Identification of key yeast species and microbe-microbe interactions impacting larval growth of Drosophila in the wild.</title>
        <authorList>
            <person name="Mure A."/>
            <person name="Sugiura Y."/>
            <person name="Maeda R."/>
            <person name="Honda K."/>
            <person name="Sakurai N."/>
            <person name="Takahashi Y."/>
            <person name="Watada M."/>
            <person name="Katoh T."/>
            <person name="Gotoh A."/>
            <person name="Gotoh Y."/>
            <person name="Taniguchi I."/>
            <person name="Nakamura K."/>
            <person name="Hayashi T."/>
            <person name="Katayama T."/>
            <person name="Uemura T."/>
            <person name="Hattori Y."/>
        </authorList>
    </citation>
    <scope>NUCLEOTIDE SEQUENCE [LARGE SCALE GENOMIC DNA]</scope>
    <source>
        <strain evidence="11 12">SB-73</strain>
    </source>
</reference>
<evidence type="ECO:0000259" key="10">
    <source>
        <dbReference type="Pfam" id="PF03522"/>
    </source>
</evidence>
<dbReference type="EMBL" id="BTGC01000008">
    <property type="protein sequence ID" value="GMM51877.1"/>
    <property type="molecule type" value="Genomic_DNA"/>
</dbReference>
<feature type="transmembrane region" description="Helical" evidence="8">
    <location>
        <begin position="380"/>
        <end position="399"/>
    </location>
</feature>
<organism evidence="11 12">
    <name type="scientific">Starmerella bacillaris</name>
    <name type="common">Yeast</name>
    <name type="synonym">Candida zemplinina</name>
    <dbReference type="NCBI Taxonomy" id="1247836"/>
    <lineage>
        <taxon>Eukaryota</taxon>
        <taxon>Fungi</taxon>
        <taxon>Dikarya</taxon>
        <taxon>Ascomycota</taxon>
        <taxon>Saccharomycotina</taxon>
        <taxon>Dipodascomycetes</taxon>
        <taxon>Dipodascales</taxon>
        <taxon>Trichomonascaceae</taxon>
        <taxon>Starmerella</taxon>
    </lineage>
</organism>
<evidence type="ECO:0000313" key="12">
    <source>
        <dbReference type="Proteomes" id="UP001362899"/>
    </source>
</evidence>
<evidence type="ECO:0000256" key="2">
    <source>
        <dbReference type="ARBA" id="ARBA00010593"/>
    </source>
</evidence>
<evidence type="ECO:0000313" key="11">
    <source>
        <dbReference type="EMBL" id="GMM51877.1"/>
    </source>
</evidence>
<feature type="region of interest" description="Disordered" evidence="7">
    <location>
        <begin position="864"/>
        <end position="924"/>
    </location>
</feature>
<dbReference type="InterPro" id="IPR004841">
    <property type="entry name" value="AA-permease/SLC12A_dom"/>
</dbReference>
<feature type="transmembrane region" description="Helical" evidence="8">
    <location>
        <begin position="139"/>
        <end position="160"/>
    </location>
</feature>
<dbReference type="AlphaFoldDB" id="A0AAV5RLL7"/>
<keyword evidence="3" id="KW-0813">Transport</keyword>
<dbReference type="InterPro" id="IPR004842">
    <property type="entry name" value="SLC12A_fam"/>
</dbReference>
<accession>A0AAV5RLL7</accession>
<dbReference type="GO" id="GO:0006884">
    <property type="term" value="P:cell volume homeostasis"/>
    <property type="evidence" value="ECO:0007669"/>
    <property type="project" value="TreeGrafter"/>
</dbReference>
<evidence type="ECO:0000256" key="7">
    <source>
        <dbReference type="SAM" id="MobiDB-lite"/>
    </source>
</evidence>
<dbReference type="GO" id="GO:0055075">
    <property type="term" value="P:potassium ion homeostasis"/>
    <property type="evidence" value="ECO:0007669"/>
    <property type="project" value="TreeGrafter"/>
</dbReference>
<feature type="transmembrane region" description="Helical" evidence="8">
    <location>
        <begin position="45"/>
        <end position="68"/>
    </location>
</feature>
<keyword evidence="4 8" id="KW-0812">Transmembrane</keyword>
<evidence type="ECO:0000256" key="8">
    <source>
        <dbReference type="SAM" id="Phobius"/>
    </source>
</evidence>
<protein>
    <submittedName>
        <fullName evidence="11">Vhc1 protein</fullName>
    </submittedName>
</protein>
<name>A0AAV5RLL7_STABA</name>
<proteinExistence type="inferred from homology"/>
<dbReference type="FunFam" id="1.20.1740.10:FF:000013">
    <property type="entry name" value="Solute carrier family 12 member"/>
    <property type="match status" value="1"/>
</dbReference>
<feature type="transmembrane region" description="Helical" evidence="8">
    <location>
        <begin position="89"/>
        <end position="107"/>
    </location>
</feature>
<dbReference type="PANTHER" id="PTHR11827:SF72">
    <property type="entry name" value="GH08340P"/>
    <property type="match status" value="1"/>
</dbReference>
<keyword evidence="12" id="KW-1185">Reference proteome</keyword>
<dbReference type="Pfam" id="PF03522">
    <property type="entry name" value="SLC12"/>
    <property type="match status" value="1"/>
</dbReference>
<gene>
    <name evidence="11" type="ORF">DASB73_028400</name>
</gene>